<sequence>MSQVPSASTPSPVIACLESFLSPTLNILASPSLPALQLLTPPTLSKLRNLGHPRIRDARALGHTVQIISHIPFAATPQICMKLNDALDAGIRMQNDRMVALALLPSVPGEGSGAARELQRCVTKLKFVGGVVAAGRGIEDGGFEEVWGVAQRLRVPVVLREGWPSGDQIAEYTENLPDAVVAALVTHLHNAHVASPLLILRLFLNGIFDRYPNLRLIIAHPGSLPSLLPRIDAVLDSISPAAKPKRSFLDVWQHNFYLTTADILDLSSMRTLLEQIPMDRVLYASNYPLEERGREVITELKESGFLTDEEWERLAWRNAEQLFKLSSPVQGPYGVNTKVAAQPGQHVMFA</sequence>
<dbReference type="AlphaFoldDB" id="A0A6A5RR58"/>
<keyword evidence="2 3" id="KW-0456">Lyase</keyword>
<organism evidence="5 6">
    <name type="scientific">Didymella exigua CBS 183.55</name>
    <dbReference type="NCBI Taxonomy" id="1150837"/>
    <lineage>
        <taxon>Eukaryota</taxon>
        <taxon>Fungi</taxon>
        <taxon>Dikarya</taxon>
        <taxon>Ascomycota</taxon>
        <taxon>Pezizomycotina</taxon>
        <taxon>Dothideomycetes</taxon>
        <taxon>Pleosporomycetidae</taxon>
        <taxon>Pleosporales</taxon>
        <taxon>Pleosporineae</taxon>
        <taxon>Didymellaceae</taxon>
        <taxon>Didymella</taxon>
    </lineage>
</organism>
<proteinExistence type="inferred from homology"/>
<evidence type="ECO:0000256" key="1">
    <source>
        <dbReference type="ARBA" id="ARBA00022793"/>
    </source>
</evidence>
<dbReference type="GO" id="GO:0016787">
    <property type="term" value="F:hydrolase activity"/>
    <property type="evidence" value="ECO:0007669"/>
    <property type="project" value="InterPro"/>
</dbReference>
<evidence type="ECO:0000259" key="4">
    <source>
        <dbReference type="Pfam" id="PF04909"/>
    </source>
</evidence>
<comment type="similarity">
    <text evidence="3">Belongs to the metallo-dependent hydrolases superfamily.</text>
</comment>
<dbReference type="PANTHER" id="PTHR21240:SF30">
    <property type="entry name" value="AMIDOHYDROLASE-RELATED DOMAIN-CONTAINING PROTEIN-RELATED"/>
    <property type="match status" value="1"/>
</dbReference>
<dbReference type="InterPro" id="IPR032466">
    <property type="entry name" value="Metal_Hydrolase"/>
</dbReference>
<keyword evidence="6" id="KW-1185">Reference proteome</keyword>
<dbReference type="Pfam" id="PF04909">
    <property type="entry name" value="Amidohydro_2"/>
    <property type="match status" value="1"/>
</dbReference>
<evidence type="ECO:0000313" key="5">
    <source>
        <dbReference type="EMBL" id="KAF1930835.1"/>
    </source>
</evidence>
<dbReference type="InterPro" id="IPR006680">
    <property type="entry name" value="Amidohydro-rel"/>
</dbReference>
<feature type="domain" description="Amidohydrolase-related" evidence="4">
    <location>
        <begin position="75"/>
        <end position="325"/>
    </location>
</feature>
<evidence type="ECO:0000256" key="2">
    <source>
        <dbReference type="ARBA" id="ARBA00023239"/>
    </source>
</evidence>
<dbReference type="PANTHER" id="PTHR21240">
    <property type="entry name" value="2-AMINO-3-CARBOXYLMUCONATE-6-SEMIALDEHYDE DECARBOXYLASE"/>
    <property type="match status" value="1"/>
</dbReference>
<dbReference type="GO" id="GO:0005829">
    <property type="term" value="C:cytosol"/>
    <property type="evidence" value="ECO:0007669"/>
    <property type="project" value="TreeGrafter"/>
</dbReference>
<dbReference type="EMBL" id="ML978962">
    <property type="protein sequence ID" value="KAF1930835.1"/>
    <property type="molecule type" value="Genomic_DNA"/>
</dbReference>
<dbReference type="Gene3D" id="3.20.20.140">
    <property type="entry name" value="Metal-dependent hydrolases"/>
    <property type="match status" value="1"/>
</dbReference>
<dbReference type="OrthoDB" id="432010at2759"/>
<evidence type="ECO:0000256" key="3">
    <source>
        <dbReference type="RuleBase" id="RU366045"/>
    </source>
</evidence>
<dbReference type="SUPFAM" id="SSF51556">
    <property type="entry name" value="Metallo-dependent hydrolases"/>
    <property type="match status" value="1"/>
</dbReference>
<protein>
    <recommendedName>
        <fullName evidence="4">Amidohydrolase-related domain-containing protein</fullName>
    </recommendedName>
</protein>
<dbReference type="RefSeq" id="XP_033451083.1">
    <property type="nucleotide sequence ID" value="XM_033595478.1"/>
</dbReference>
<accession>A0A6A5RR58</accession>
<dbReference type="GO" id="GO:0019748">
    <property type="term" value="P:secondary metabolic process"/>
    <property type="evidence" value="ECO:0007669"/>
    <property type="project" value="TreeGrafter"/>
</dbReference>
<dbReference type="GeneID" id="54353145"/>
<keyword evidence="1 3" id="KW-0210">Decarboxylase</keyword>
<reference evidence="5" key="1">
    <citation type="journal article" date="2020" name="Stud. Mycol.">
        <title>101 Dothideomycetes genomes: a test case for predicting lifestyles and emergence of pathogens.</title>
        <authorList>
            <person name="Haridas S."/>
            <person name="Albert R."/>
            <person name="Binder M."/>
            <person name="Bloem J."/>
            <person name="Labutti K."/>
            <person name="Salamov A."/>
            <person name="Andreopoulos B."/>
            <person name="Baker S."/>
            <person name="Barry K."/>
            <person name="Bills G."/>
            <person name="Bluhm B."/>
            <person name="Cannon C."/>
            <person name="Castanera R."/>
            <person name="Culley D."/>
            <person name="Daum C."/>
            <person name="Ezra D."/>
            <person name="Gonzalez J."/>
            <person name="Henrissat B."/>
            <person name="Kuo A."/>
            <person name="Liang C."/>
            <person name="Lipzen A."/>
            <person name="Lutzoni F."/>
            <person name="Magnuson J."/>
            <person name="Mondo S."/>
            <person name="Nolan M."/>
            <person name="Ohm R."/>
            <person name="Pangilinan J."/>
            <person name="Park H.-J."/>
            <person name="Ramirez L."/>
            <person name="Alfaro M."/>
            <person name="Sun H."/>
            <person name="Tritt A."/>
            <person name="Yoshinaga Y."/>
            <person name="Zwiers L.-H."/>
            <person name="Turgeon B."/>
            <person name="Goodwin S."/>
            <person name="Spatafora J."/>
            <person name="Crous P."/>
            <person name="Grigoriev I."/>
        </authorList>
    </citation>
    <scope>NUCLEOTIDE SEQUENCE</scope>
    <source>
        <strain evidence="5">CBS 183.55</strain>
    </source>
</reference>
<name>A0A6A5RR58_9PLEO</name>
<dbReference type="Proteomes" id="UP000800082">
    <property type="component" value="Unassembled WGS sequence"/>
</dbReference>
<gene>
    <name evidence="5" type="ORF">M421DRAFT_57220</name>
</gene>
<dbReference type="InterPro" id="IPR032465">
    <property type="entry name" value="ACMSD"/>
</dbReference>
<evidence type="ECO:0000313" key="6">
    <source>
        <dbReference type="Proteomes" id="UP000800082"/>
    </source>
</evidence>
<dbReference type="GO" id="GO:0016831">
    <property type="term" value="F:carboxy-lyase activity"/>
    <property type="evidence" value="ECO:0007669"/>
    <property type="project" value="UniProtKB-KW"/>
</dbReference>